<evidence type="ECO:0000256" key="2">
    <source>
        <dbReference type="ARBA" id="ARBA00010101"/>
    </source>
</evidence>
<feature type="domain" description="Cytidyltransferase-like" evidence="12">
    <location>
        <begin position="3"/>
        <end position="42"/>
    </location>
</feature>
<name>A0A821ITQ1_9BILA</name>
<feature type="non-terminal residue" evidence="13">
    <location>
        <position position="1"/>
    </location>
</feature>
<keyword evidence="4" id="KW-0808">Transferase</keyword>
<keyword evidence="15" id="KW-1185">Reference proteome</keyword>
<dbReference type="Proteomes" id="UP000663873">
    <property type="component" value="Unassembled WGS sequence"/>
</dbReference>
<dbReference type="NCBIfam" id="TIGR00125">
    <property type="entry name" value="cyt_tran_rel"/>
    <property type="match status" value="1"/>
</dbReference>
<keyword evidence="5" id="KW-0548">Nucleotidyltransferase</keyword>
<organism evidence="13 15">
    <name type="scientific">Rotaria socialis</name>
    <dbReference type="NCBI Taxonomy" id="392032"/>
    <lineage>
        <taxon>Eukaryota</taxon>
        <taxon>Metazoa</taxon>
        <taxon>Spiralia</taxon>
        <taxon>Gnathifera</taxon>
        <taxon>Rotifera</taxon>
        <taxon>Eurotatoria</taxon>
        <taxon>Bdelloidea</taxon>
        <taxon>Philodinida</taxon>
        <taxon>Philodinidae</taxon>
        <taxon>Rotaria</taxon>
    </lineage>
</organism>
<reference evidence="13" key="1">
    <citation type="submission" date="2021-02" db="EMBL/GenBank/DDBJ databases">
        <authorList>
            <person name="Nowell W R."/>
        </authorList>
    </citation>
    <scope>NUCLEOTIDE SEQUENCE</scope>
</reference>
<dbReference type="UniPathway" id="UPA00558">
    <property type="reaction ID" value="UER00742"/>
</dbReference>
<keyword evidence="8" id="KW-1208">Phospholipid metabolism</keyword>
<keyword evidence="7" id="KW-0594">Phospholipid biosynthesis</keyword>
<evidence type="ECO:0000256" key="8">
    <source>
        <dbReference type="ARBA" id="ARBA00023264"/>
    </source>
</evidence>
<dbReference type="PANTHER" id="PTHR45780:SF2">
    <property type="entry name" value="ETHANOLAMINE-PHOSPHATE CYTIDYLYLTRANSFERASE"/>
    <property type="match status" value="1"/>
</dbReference>
<evidence type="ECO:0000313" key="13">
    <source>
        <dbReference type="EMBL" id="CAF4709061.1"/>
    </source>
</evidence>
<evidence type="ECO:0000256" key="1">
    <source>
        <dbReference type="ARBA" id="ARBA00005189"/>
    </source>
</evidence>
<dbReference type="SUPFAM" id="SSF52374">
    <property type="entry name" value="Nucleotidylyl transferase"/>
    <property type="match status" value="1"/>
</dbReference>
<proteinExistence type="inferred from homology"/>
<dbReference type="AlphaFoldDB" id="A0A821ITQ1"/>
<protein>
    <recommendedName>
        <fullName evidence="10">ethanolamine-phosphate cytidylyltransferase</fullName>
        <ecNumber evidence="10">2.7.7.14</ecNumber>
    </recommendedName>
    <alternativeName>
        <fullName evidence="11">CTP:phosphoethanolamine cytidylyltransferase</fullName>
    </alternativeName>
</protein>
<evidence type="ECO:0000256" key="11">
    <source>
        <dbReference type="ARBA" id="ARBA00031473"/>
    </source>
</evidence>
<comment type="pathway">
    <text evidence="9">Phospholipid metabolism; phosphatidylethanolamine biosynthesis; phosphatidylethanolamine from ethanolamine: step 2/3.</text>
</comment>
<evidence type="ECO:0000256" key="6">
    <source>
        <dbReference type="ARBA" id="ARBA00023098"/>
    </source>
</evidence>
<accession>A0A821ITQ1</accession>
<evidence type="ECO:0000256" key="9">
    <source>
        <dbReference type="ARBA" id="ARBA00024191"/>
    </source>
</evidence>
<evidence type="ECO:0000256" key="4">
    <source>
        <dbReference type="ARBA" id="ARBA00022679"/>
    </source>
</evidence>
<dbReference type="EMBL" id="CAJOBP010080873">
    <property type="protein sequence ID" value="CAF4914458.1"/>
    <property type="molecule type" value="Genomic_DNA"/>
</dbReference>
<dbReference type="InterPro" id="IPR004821">
    <property type="entry name" value="Cyt_trans-like"/>
</dbReference>
<dbReference type="InterPro" id="IPR044608">
    <property type="entry name" value="Ect1/PCYT2"/>
</dbReference>
<evidence type="ECO:0000313" key="14">
    <source>
        <dbReference type="EMBL" id="CAF4914458.1"/>
    </source>
</evidence>
<keyword evidence="6" id="KW-0443">Lipid metabolism</keyword>
<gene>
    <name evidence="13" type="ORF">UJA718_LOCUS36640</name>
    <name evidence="14" type="ORF">UJA718_LOCUS46124</name>
</gene>
<dbReference type="GO" id="GO:0004306">
    <property type="term" value="F:ethanolamine-phosphate cytidylyltransferase activity"/>
    <property type="evidence" value="ECO:0007669"/>
    <property type="project" value="UniProtKB-EC"/>
</dbReference>
<comment type="pathway">
    <text evidence="1">Lipid metabolism.</text>
</comment>
<evidence type="ECO:0000256" key="10">
    <source>
        <dbReference type="ARBA" id="ARBA00024221"/>
    </source>
</evidence>
<evidence type="ECO:0000313" key="15">
    <source>
        <dbReference type="Proteomes" id="UP000663873"/>
    </source>
</evidence>
<evidence type="ECO:0000259" key="12">
    <source>
        <dbReference type="Pfam" id="PF01467"/>
    </source>
</evidence>
<keyword evidence="3" id="KW-0444">Lipid biosynthesis</keyword>
<dbReference type="GO" id="GO:0005737">
    <property type="term" value="C:cytoplasm"/>
    <property type="evidence" value="ECO:0007669"/>
    <property type="project" value="TreeGrafter"/>
</dbReference>
<dbReference type="EC" id="2.7.7.14" evidence="10"/>
<comment type="similarity">
    <text evidence="2">Belongs to the cytidylyltransferase family.</text>
</comment>
<dbReference type="Gene3D" id="3.40.50.620">
    <property type="entry name" value="HUPs"/>
    <property type="match status" value="1"/>
</dbReference>
<comment type="caution">
    <text evidence="13">The sequence shown here is derived from an EMBL/GenBank/DDBJ whole genome shotgun (WGS) entry which is preliminary data.</text>
</comment>
<dbReference type="InterPro" id="IPR014729">
    <property type="entry name" value="Rossmann-like_a/b/a_fold"/>
</dbReference>
<dbReference type="GO" id="GO:0006646">
    <property type="term" value="P:phosphatidylethanolamine biosynthetic process"/>
    <property type="evidence" value="ECO:0007669"/>
    <property type="project" value="UniProtKB-UniPathway"/>
</dbReference>
<sequence>MGTYLIVGVHSDEEITKHKGPPVFTEQERYKMVRAIKWVDQV</sequence>
<evidence type="ECO:0000256" key="7">
    <source>
        <dbReference type="ARBA" id="ARBA00023209"/>
    </source>
</evidence>
<dbReference type="Pfam" id="PF01467">
    <property type="entry name" value="CTP_transf_like"/>
    <property type="match status" value="1"/>
</dbReference>
<dbReference type="EMBL" id="CAJOBP010035528">
    <property type="protein sequence ID" value="CAF4709061.1"/>
    <property type="molecule type" value="Genomic_DNA"/>
</dbReference>
<evidence type="ECO:0000256" key="5">
    <source>
        <dbReference type="ARBA" id="ARBA00022695"/>
    </source>
</evidence>
<evidence type="ECO:0000256" key="3">
    <source>
        <dbReference type="ARBA" id="ARBA00022516"/>
    </source>
</evidence>
<dbReference type="PANTHER" id="PTHR45780">
    <property type="entry name" value="ETHANOLAMINE-PHOSPHATE CYTIDYLYLTRANSFERASE"/>
    <property type="match status" value="1"/>
</dbReference>